<keyword evidence="3" id="KW-1185">Reference proteome</keyword>
<comment type="caution">
    <text evidence="2">The sequence shown here is derived from an EMBL/GenBank/DDBJ whole genome shotgun (WGS) entry which is preliminary data.</text>
</comment>
<keyword evidence="1" id="KW-1133">Transmembrane helix</keyword>
<organism evidence="2 3">
    <name type="scientific">Ravibacter arvi</name>
    <dbReference type="NCBI Taxonomy" id="2051041"/>
    <lineage>
        <taxon>Bacteria</taxon>
        <taxon>Pseudomonadati</taxon>
        <taxon>Bacteroidota</taxon>
        <taxon>Cytophagia</taxon>
        <taxon>Cytophagales</taxon>
        <taxon>Spirosomataceae</taxon>
        <taxon>Ravibacter</taxon>
    </lineage>
</organism>
<evidence type="ECO:0000256" key="1">
    <source>
        <dbReference type="SAM" id="Phobius"/>
    </source>
</evidence>
<dbReference type="EMBL" id="BAABEY010000016">
    <property type="protein sequence ID" value="GAA4436721.1"/>
    <property type="molecule type" value="Genomic_DNA"/>
</dbReference>
<gene>
    <name evidence="2" type="ORF">GCM10023091_14950</name>
</gene>
<sequence>MKPFSEYSAEELAMERLFIRWVVVPEDAPIRAFWEKWLEKFPEKRETVRTAAQLVRGASDWRSPNALSGEEVNSIWGRIRSSIGQVNEEPLDSRMKILKIRMLYYKWHILIAAVVILLILARLFS</sequence>
<evidence type="ECO:0008006" key="4">
    <source>
        <dbReference type="Google" id="ProtNLM"/>
    </source>
</evidence>
<feature type="transmembrane region" description="Helical" evidence="1">
    <location>
        <begin position="103"/>
        <end position="124"/>
    </location>
</feature>
<keyword evidence="1" id="KW-0812">Transmembrane</keyword>
<evidence type="ECO:0000313" key="3">
    <source>
        <dbReference type="Proteomes" id="UP001501508"/>
    </source>
</evidence>
<evidence type="ECO:0000313" key="2">
    <source>
        <dbReference type="EMBL" id="GAA4436721.1"/>
    </source>
</evidence>
<reference evidence="3" key="1">
    <citation type="journal article" date="2019" name="Int. J. Syst. Evol. Microbiol.">
        <title>The Global Catalogue of Microorganisms (GCM) 10K type strain sequencing project: providing services to taxonomists for standard genome sequencing and annotation.</title>
        <authorList>
            <consortium name="The Broad Institute Genomics Platform"/>
            <consortium name="The Broad Institute Genome Sequencing Center for Infectious Disease"/>
            <person name="Wu L."/>
            <person name="Ma J."/>
        </authorList>
    </citation>
    <scope>NUCLEOTIDE SEQUENCE [LARGE SCALE GENOMIC DNA]</scope>
    <source>
        <strain evidence="3">JCM 31920</strain>
    </source>
</reference>
<proteinExistence type="predicted"/>
<dbReference type="RefSeq" id="WP_345027698.1">
    <property type="nucleotide sequence ID" value="NZ_BAABEY010000016.1"/>
</dbReference>
<accession>A0ABP8LTV7</accession>
<protein>
    <recommendedName>
        <fullName evidence="4">FecR N-terminal domain-containing protein</fullName>
    </recommendedName>
</protein>
<name>A0ABP8LTV7_9BACT</name>
<dbReference type="Proteomes" id="UP001501508">
    <property type="component" value="Unassembled WGS sequence"/>
</dbReference>
<keyword evidence="1" id="KW-0472">Membrane</keyword>